<reference evidence="1" key="2">
    <citation type="submission" date="2023-05" db="EMBL/GenBank/DDBJ databases">
        <authorList>
            <consortium name="Lawrence Berkeley National Laboratory"/>
            <person name="Steindorff A."/>
            <person name="Hensen N."/>
            <person name="Bonometti L."/>
            <person name="Westerberg I."/>
            <person name="Brannstrom I.O."/>
            <person name="Guillou S."/>
            <person name="Cros-Aarteil S."/>
            <person name="Calhoun S."/>
            <person name="Haridas S."/>
            <person name="Kuo A."/>
            <person name="Mondo S."/>
            <person name="Pangilinan J."/>
            <person name="Riley R."/>
            <person name="Labutti K."/>
            <person name="Andreopoulos B."/>
            <person name="Lipzen A."/>
            <person name="Chen C."/>
            <person name="Yanf M."/>
            <person name="Daum C."/>
            <person name="Ng V."/>
            <person name="Clum A."/>
            <person name="Ohm R."/>
            <person name="Martin F."/>
            <person name="Silar P."/>
            <person name="Natvig D."/>
            <person name="Lalanne C."/>
            <person name="Gautier V."/>
            <person name="Ament-Velasquez S.L."/>
            <person name="Kruys A."/>
            <person name="Hutchinson M.I."/>
            <person name="Powell A.J."/>
            <person name="Barry K."/>
            <person name="Miller A.N."/>
            <person name="Grigoriev I.V."/>
            <person name="Debuchy R."/>
            <person name="Gladieux P."/>
            <person name="Thoren M.H."/>
            <person name="Johannesson H."/>
        </authorList>
    </citation>
    <scope>NUCLEOTIDE SEQUENCE</scope>
    <source>
        <strain evidence="1">PSN293</strain>
    </source>
</reference>
<dbReference type="Proteomes" id="UP001301769">
    <property type="component" value="Unassembled WGS sequence"/>
</dbReference>
<proteinExistence type="predicted"/>
<comment type="caution">
    <text evidence="1">The sequence shown here is derived from an EMBL/GenBank/DDBJ whole genome shotgun (WGS) entry which is preliminary data.</text>
</comment>
<protein>
    <submittedName>
        <fullName evidence="1">Uncharacterized protein</fullName>
    </submittedName>
</protein>
<gene>
    <name evidence="1" type="ORF">QBC37DRAFT_406167</name>
</gene>
<keyword evidence="2" id="KW-1185">Reference proteome</keyword>
<sequence length="283" mass="32502">MLARYYGHFFVWGLPGRPSASLRSLLWQEAEPSDFEQSHRKTRAVGVPTWSWASTARRLVSSEKLLLAGMRVQWYRYMLNDDPVDDDVCQISGKSGLPEAVRHIARQNATNLEHFLPDEGYMDQSRLRALQIRGRLCQVRIDGFFVHDEERRAMANLTYRHPESASDARTTWRKVSLLDGLYRPPEHSLVGWASTEKPEYPQWPQGLALPPSLDIYALFARQLPNMTGGHCWENMTNRQTAFEVLFLRPVTGNYYERVGMGRLCGNDVEAAFNNNSEQDIVLI</sequence>
<organism evidence="1 2">
    <name type="scientific">Rhypophila decipiens</name>
    <dbReference type="NCBI Taxonomy" id="261697"/>
    <lineage>
        <taxon>Eukaryota</taxon>
        <taxon>Fungi</taxon>
        <taxon>Dikarya</taxon>
        <taxon>Ascomycota</taxon>
        <taxon>Pezizomycotina</taxon>
        <taxon>Sordariomycetes</taxon>
        <taxon>Sordariomycetidae</taxon>
        <taxon>Sordariales</taxon>
        <taxon>Naviculisporaceae</taxon>
        <taxon>Rhypophila</taxon>
    </lineage>
</organism>
<dbReference type="AlphaFoldDB" id="A0AAN7B1J5"/>
<name>A0AAN7B1J5_9PEZI</name>
<dbReference type="EMBL" id="MU858291">
    <property type="protein sequence ID" value="KAK4207503.1"/>
    <property type="molecule type" value="Genomic_DNA"/>
</dbReference>
<reference evidence="1" key="1">
    <citation type="journal article" date="2023" name="Mol. Phylogenet. Evol.">
        <title>Genome-scale phylogeny and comparative genomics of the fungal order Sordariales.</title>
        <authorList>
            <person name="Hensen N."/>
            <person name="Bonometti L."/>
            <person name="Westerberg I."/>
            <person name="Brannstrom I.O."/>
            <person name="Guillou S."/>
            <person name="Cros-Aarteil S."/>
            <person name="Calhoun S."/>
            <person name="Haridas S."/>
            <person name="Kuo A."/>
            <person name="Mondo S."/>
            <person name="Pangilinan J."/>
            <person name="Riley R."/>
            <person name="LaButti K."/>
            <person name="Andreopoulos B."/>
            <person name="Lipzen A."/>
            <person name="Chen C."/>
            <person name="Yan M."/>
            <person name="Daum C."/>
            <person name="Ng V."/>
            <person name="Clum A."/>
            <person name="Steindorff A."/>
            <person name="Ohm R.A."/>
            <person name="Martin F."/>
            <person name="Silar P."/>
            <person name="Natvig D.O."/>
            <person name="Lalanne C."/>
            <person name="Gautier V."/>
            <person name="Ament-Velasquez S.L."/>
            <person name="Kruys A."/>
            <person name="Hutchinson M.I."/>
            <person name="Powell A.J."/>
            <person name="Barry K."/>
            <person name="Miller A.N."/>
            <person name="Grigoriev I.V."/>
            <person name="Debuchy R."/>
            <person name="Gladieux P."/>
            <person name="Hiltunen Thoren M."/>
            <person name="Johannesson H."/>
        </authorList>
    </citation>
    <scope>NUCLEOTIDE SEQUENCE</scope>
    <source>
        <strain evidence="1">PSN293</strain>
    </source>
</reference>
<evidence type="ECO:0000313" key="2">
    <source>
        <dbReference type="Proteomes" id="UP001301769"/>
    </source>
</evidence>
<evidence type="ECO:0000313" key="1">
    <source>
        <dbReference type="EMBL" id="KAK4207503.1"/>
    </source>
</evidence>
<accession>A0AAN7B1J5</accession>